<dbReference type="InterPro" id="IPR027417">
    <property type="entry name" value="P-loop_NTPase"/>
</dbReference>
<dbReference type="EMBL" id="PFFO01000050">
    <property type="protein sequence ID" value="PIW08313.1"/>
    <property type="molecule type" value="Genomic_DNA"/>
</dbReference>
<reference evidence="3" key="1">
    <citation type="submission" date="2017-09" db="EMBL/GenBank/DDBJ databases">
        <title>Depth-based differentiation of microbial function through sediment-hosted aquifers and enrichment of novel symbionts in the deep terrestrial subsurface.</title>
        <authorList>
            <person name="Probst A.J."/>
            <person name="Ladd B."/>
            <person name="Jarett J.K."/>
            <person name="Geller-Mcgrath D.E."/>
            <person name="Sieber C.M.K."/>
            <person name="Emerson J.B."/>
            <person name="Anantharaman K."/>
            <person name="Thomas B.C."/>
            <person name="Malmstrom R."/>
            <person name="Stieglmeier M."/>
            <person name="Klingl A."/>
            <person name="Woyke T."/>
            <person name="Ryan C.M."/>
            <person name="Banfield J.F."/>
        </authorList>
    </citation>
    <scope>NUCLEOTIDE SEQUENCE [LARGE SCALE GENOMIC DNA]</scope>
</reference>
<evidence type="ECO:0000313" key="3">
    <source>
        <dbReference type="Proteomes" id="UP000230556"/>
    </source>
</evidence>
<feature type="non-terminal residue" evidence="2">
    <location>
        <position position="1"/>
    </location>
</feature>
<dbReference type="Gene3D" id="3.40.50.300">
    <property type="entry name" value="P-loop containing nucleotide triphosphate hydrolases"/>
    <property type="match status" value="1"/>
</dbReference>
<dbReference type="Pfam" id="PF13304">
    <property type="entry name" value="AAA_21"/>
    <property type="match status" value="1"/>
</dbReference>
<dbReference type="PANTHER" id="PTHR32182:SF22">
    <property type="entry name" value="ATP-DEPENDENT ENDONUCLEASE, OLD FAMILY-RELATED"/>
    <property type="match status" value="1"/>
</dbReference>
<evidence type="ECO:0000259" key="1">
    <source>
        <dbReference type="Pfam" id="PF13304"/>
    </source>
</evidence>
<evidence type="ECO:0000313" key="2">
    <source>
        <dbReference type="EMBL" id="PIW08313.1"/>
    </source>
</evidence>
<feature type="domain" description="ATPase AAA-type core" evidence="1">
    <location>
        <begin position="2"/>
        <end position="71"/>
    </location>
</feature>
<dbReference type="GO" id="GO:0006302">
    <property type="term" value="P:double-strand break repair"/>
    <property type="evidence" value="ECO:0007669"/>
    <property type="project" value="TreeGrafter"/>
</dbReference>
<accession>A0A2M7FRH4</accession>
<dbReference type="Proteomes" id="UP000230556">
    <property type="component" value="Unassembled WGS sequence"/>
</dbReference>
<name>A0A2M7FRH4_9BACT</name>
<dbReference type="PANTHER" id="PTHR32182">
    <property type="entry name" value="DNA REPLICATION AND REPAIR PROTEIN RECF"/>
    <property type="match status" value="1"/>
</dbReference>
<comment type="caution">
    <text evidence="2">The sequence shown here is derived from an EMBL/GenBank/DDBJ whole genome shotgun (WGS) entry which is preliminary data.</text>
</comment>
<dbReference type="GO" id="GO:0000731">
    <property type="term" value="P:DNA synthesis involved in DNA repair"/>
    <property type="evidence" value="ECO:0007669"/>
    <property type="project" value="TreeGrafter"/>
</dbReference>
<dbReference type="GO" id="GO:0016887">
    <property type="term" value="F:ATP hydrolysis activity"/>
    <property type="evidence" value="ECO:0007669"/>
    <property type="project" value="InterPro"/>
</dbReference>
<dbReference type="InterPro" id="IPR003959">
    <property type="entry name" value="ATPase_AAA_core"/>
</dbReference>
<protein>
    <submittedName>
        <fullName evidence="2">Chromosome segregation protein SMC</fullName>
    </submittedName>
</protein>
<organism evidence="2 3">
    <name type="scientific">Candidatus Collierbacteria bacterium CG17_big_fil_post_rev_8_21_14_2_50_45_7</name>
    <dbReference type="NCBI Taxonomy" id="1974536"/>
    <lineage>
        <taxon>Bacteria</taxon>
        <taxon>Candidatus Collieribacteriota</taxon>
    </lineage>
</organism>
<dbReference type="GO" id="GO:0005524">
    <property type="term" value="F:ATP binding"/>
    <property type="evidence" value="ECO:0007669"/>
    <property type="project" value="InterPro"/>
</dbReference>
<sequence>NSSSLSDGTLRFICLATLLLQPEEKMPTTIIVDEPELGLHPAAVQLLANMLVSTATKRQVIVSTQSVTLINQMKPDSIIVVDRDEEQSKFRKLTLTELGTWLDNYGLGDMWEKNLIAGRP</sequence>
<gene>
    <name evidence="2" type="ORF">COW38_01020</name>
</gene>
<dbReference type="SUPFAM" id="SSF52540">
    <property type="entry name" value="P-loop containing nucleoside triphosphate hydrolases"/>
    <property type="match status" value="1"/>
</dbReference>
<dbReference type="AlphaFoldDB" id="A0A2M7FRH4"/>
<proteinExistence type="predicted"/>